<accession>A0A916K5L2</accession>
<organism evidence="2 3">
    <name type="scientific">Paenibacillus solanacearum</name>
    <dbReference type="NCBI Taxonomy" id="2048548"/>
    <lineage>
        <taxon>Bacteria</taxon>
        <taxon>Bacillati</taxon>
        <taxon>Bacillota</taxon>
        <taxon>Bacilli</taxon>
        <taxon>Bacillales</taxon>
        <taxon>Paenibacillaceae</taxon>
        <taxon>Paenibacillus</taxon>
    </lineage>
</organism>
<keyword evidence="1" id="KW-1133">Transmembrane helix</keyword>
<dbReference type="EMBL" id="CAJVAS010000024">
    <property type="protein sequence ID" value="CAG7643126.1"/>
    <property type="molecule type" value="Genomic_DNA"/>
</dbReference>
<sequence>MYDDGMLSIIDMLPFVKNRSYVVEFICERYDILLNAMPLQLRHDIPATAFWFIILAILSILLLAYTFWRKKDLKLVAFYLFMTTLAYMLDFVIFLCFRSYEYYPRIWDIPWYDQAFGTYLSQGFYVPVVAVFIAAFHLGFAWMVFFSVMFMGIEYLFIALGIYKLNWWNPVYTLVGVCIFFYIGKVWIKWLMQASSRLVRIITLQCASYGLQAHFFAVPLMFDLFRITCGFFSEPARDSLFTLILILQAQSLIIAVVCFYRFHWAILASIPLLLFGGELLLIHLSILHLEHFRGLYMLLAANIVAVVFCYYFNRILSDVRK</sequence>
<feature type="transmembrane region" description="Helical" evidence="1">
    <location>
        <begin position="120"/>
        <end position="138"/>
    </location>
</feature>
<name>A0A916K5L2_9BACL</name>
<gene>
    <name evidence="2" type="ORF">PAESOLCIP111_04427</name>
</gene>
<keyword evidence="1" id="KW-0812">Transmembrane</keyword>
<feature type="transmembrane region" description="Helical" evidence="1">
    <location>
        <begin position="75"/>
        <end position="100"/>
    </location>
</feature>
<feature type="transmembrane region" description="Helical" evidence="1">
    <location>
        <begin position="239"/>
        <end position="260"/>
    </location>
</feature>
<feature type="transmembrane region" description="Helical" evidence="1">
    <location>
        <begin position="49"/>
        <end position="68"/>
    </location>
</feature>
<comment type="caution">
    <text evidence="2">The sequence shown here is derived from an EMBL/GenBank/DDBJ whole genome shotgun (WGS) entry which is preliminary data.</text>
</comment>
<feature type="transmembrane region" description="Helical" evidence="1">
    <location>
        <begin position="171"/>
        <end position="192"/>
    </location>
</feature>
<feature type="transmembrane region" description="Helical" evidence="1">
    <location>
        <begin position="295"/>
        <end position="313"/>
    </location>
</feature>
<dbReference type="AlphaFoldDB" id="A0A916K5L2"/>
<dbReference type="Proteomes" id="UP000693672">
    <property type="component" value="Unassembled WGS sequence"/>
</dbReference>
<evidence type="ECO:0000313" key="2">
    <source>
        <dbReference type="EMBL" id="CAG7643126.1"/>
    </source>
</evidence>
<keyword evidence="1" id="KW-0472">Membrane</keyword>
<evidence type="ECO:0000256" key="1">
    <source>
        <dbReference type="SAM" id="Phobius"/>
    </source>
</evidence>
<feature type="transmembrane region" description="Helical" evidence="1">
    <location>
        <begin position="272"/>
        <end position="289"/>
    </location>
</feature>
<reference evidence="2" key="1">
    <citation type="submission" date="2021-06" db="EMBL/GenBank/DDBJ databases">
        <authorList>
            <person name="Criscuolo A."/>
        </authorList>
    </citation>
    <scope>NUCLEOTIDE SEQUENCE</scope>
    <source>
        <strain evidence="2">CIP111600</strain>
    </source>
</reference>
<proteinExistence type="predicted"/>
<feature type="transmembrane region" description="Helical" evidence="1">
    <location>
        <begin position="145"/>
        <end position="165"/>
    </location>
</feature>
<protein>
    <submittedName>
        <fullName evidence="2">Uncharacterized protein</fullName>
    </submittedName>
</protein>
<keyword evidence="3" id="KW-1185">Reference proteome</keyword>
<evidence type="ECO:0000313" key="3">
    <source>
        <dbReference type="Proteomes" id="UP000693672"/>
    </source>
</evidence>